<dbReference type="InterPro" id="IPR036691">
    <property type="entry name" value="Endo/exonu/phosph_ase_sf"/>
</dbReference>
<protein>
    <submittedName>
        <fullName evidence="1">Uncharacterized protein</fullName>
    </submittedName>
</protein>
<gene>
    <name evidence="1" type="ORF">HPB48_003530</name>
</gene>
<dbReference type="OrthoDB" id="6762350at2759"/>
<dbReference type="VEuPathDB" id="VectorBase:HLOH_064461"/>
<organism evidence="1 2">
    <name type="scientific">Haemaphysalis longicornis</name>
    <name type="common">Bush tick</name>
    <dbReference type="NCBI Taxonomy" id="44386"/>
    <lineage>
        <taxon>Eukaryota</taxon>
        <taxon>Metazoa</taxon>
        <taxon>Ecdysozoa</taxon>
        <taxon>Arthropoda</taxon>
        <taxon>Chelicerata</taxon>
        <taxon>Arachnida</taxon>
        <taxon>Acari</taxon>
        <taxon>Parasitiformes</taxon>
        <taxon>Ixodida</taxon>
        <taxon>Ixodoidea</taxon>
        <taxon>Ixodidae</taxon>
        <taxon>Haemaphysalinae</taxon>
        <taxon>Haemaphysalis</taxon>
    </lineage>
</organism>
<dbReference type="EMBL" id="JABSTR010000006">
    <property type="protein sequence ID" value="KAH9373120.1"/>
    <property type="molecule type" value="Genomic_DNA"/>
</dbReference>
<keyword evidence="2" id="KW-1185">Reference proteome</keyword>
<comment type="caution">
    <text evidence="1">The sequence shown here is derived from an EMBL/GenBank/DDBJ whole genome shotgun (WGS) entry which is preliminary data.</text>
</comment>
<evidence type="ECO:0000313" key="1">
    <source>
        <dbReference type="EMBL" id="KAH9373120.1"/>
    </source>
</evidence>
<dbReference type="Proteomes" id="UP000821853">
    <property type="component" value="Chromosome 4"/>
</dbReference>
<dbReference type="Gene3D" id="3.60.10.10">
    <property type="entry name" value="Endonuclease/exonuclease/phosphatase"/>
    <property type="match status" value="1"/>
</dbReference>
<proteinExistence type="predicted"/>
<dbReference type="SUPFAM" id="SSF56219">
    <property type="entry name" value="DNase I-like"/>
    <property type="match status" value="1"/>
</dbReference>
<name>A0A9J6GF63_HAELO</name>
<reference evidence="1 2" key="1">
    <citation type="journal article" date="2020" name="Cell">
        <title>Large-Scale Comparative Analyses of Tick Genomes Elucidate Their Genetic Diversity and Vector Capacities.</title>
        <authorList>
            <consortium name="Tick Genome and Microbiome Consortium (TIGMIC)"/>
            <person name="Jia N."/>
            <person name="Wang J."/>
            <person name="Shi W."/>
            <person name="Du L."/>
            <person name="Sun Y."/>
            <person name="Zhan W."/>
            <person name="Jiang J.F."/>
            <person name="Wang Q."/>
            <person name="Zhang B."/>
            <person name="Ji P."/>
            <person name="Bell-Sakyi L."/>
            <person name="Cui X.M."/>
            <person name="Yuan T.T."/>
            <person name="Jiang B.G."/>
            <person name="Yang W.F."/>
            <person name="Lam T.T."/>
            <person name="Chang Q.C."/>
            <person name="Ding S.J."/>
            <person name="Wang X.J."/>
            <person name="Zhu J.G."/>
            <person name="Ruan X.D."/>
            <person name="Zhao L."/>
            <person name="Wei J.T."/>
            <person name="Ye R.Z."/>
            <person name="Que T.C."/>
            <person name="Du C.H."/>
            <person name="Zhou Y.H."/>
            <person name="Cheng J.X."/>
            <person name="Dai P.F."/>
            <person name="Guo W.B."/>
            <person name="Han X.H."/>
            <person name="Huang E.J."/>
            <person name="Li L.F."/>
            <person name="Wei W."/>
            <person name="Gao Y.C."/>
            <person name="Liu J.Z."/>
            <person name="Shao H.Z."/>
            <person name="Wang X."/>
            <person name="Wang C.C."/>
            <person name="Yang T.C."/>
            <person name="Huo Q.B."/>
            <person name="Li W."/>
            <person name="Chen H.Y."/>
            <person name="Chen S.E."/>
            <person name="Zhou L.G."/>
            <person name="Ni X.B."/>
            <person name="Tian J.H."/>
            <person name="Sheng Y."/>
            <person name="Liu T."/>
            <person name="Pan Y.S."/>
            <person name="Xia L.Y."/>
            <person name="Li J."/>
            <person name="Zhao F."/>
            <person name="Cao W.C."/>
        </authorList>
    </citation>
    <scope>NUCLEOTIDE SEQUENCE [LARGE SCALE GENOMIC DNA]</scope>
    <source>
        <strain evidence="1">HaeL-2018</strain>
    </source>
</reference>
<accession>A0A9J6GF63</accession>
<dbReference type="AlphaFoldDB" id="A0A9J6GF63"/>
<sequence length="111" mass="12902">MEELKHNFDVLAFTETWFSNKNDVVQFDRYCSEAIFRRSKRGKGLAPYIADGISYRVITEYTAITDDYECLAVAGKAFAVAVIYRPPFRPLSIFLHFLEQISEYLLSLNFK</sequence>
<evidence type="ECO:0000313" key="2">
    <source>
        <dbReference type="Proteomes" id="UP000821853"/>
    </source>
</evidence>